<evidence type="ECO:0000313" key="3">
    <source>
        <dbReference type="Proteomes" id="UP001064782"/>
    </source>
</evidence>
<dbReference type="Proteomes" id="UP001064782">
    <property type="component" value="Unassembled WGS sequence"/>
</dbReference>
<evidence type="ECO:0000313" key="2">
    <source>
        <dbReference type="EMBL" id="GLD32101.1"/>
    </source>
</evidence>
<gene>
    <name evidence="2" type="ORF">Mkiyose1413_39840</name>
    <name evidence="1" type="ORF">SRL2020028_44790</name>
</gene>
<name>A0A9P3UZ45_9MYCO</name>
<sequence>MTLEADPVDWLEQHDVVPLPDDDYPHAGDRDLMAGWFANPQLLGV</sequence>
<accession>A0A9P3UZ45</accession>
<dbReference type="RefSeq" id="WP_238305192.1">
    <property type="nucleotide sequence ID" value="NZ_BRXE01000076.1"/>
</dbReference>
<comment type="caution">
    <text evidence="2">The sequence shown here is derived from an EMBL/GenBank/DDBJ whole genome shotgun (WGS) entry which is preliminary data.</text>
</comment>
<dbReference type="EMBL" id="BRXE01000076">
    <property type="protein sequence ID" value="GLB85223.1"/>
    <property type="molecule type" value="Genomic_DNA"/>
</dbReference>
<evidence type="ECO:0000313" key="1">
    <source>
        <dbReference type="EMBL" id="GLB85223.1"/>
    </source>
</evidence>
<dbReference type="Proteomes" id="UP001165663">
    <property type="component" value="Unassembled WGS sequence"/>
</dbReference>
<dbReference type="EMBL" id="BRZI01000036">
    <property type="protein sequence ID" value="GLD32101.1"/>
    <property type="molecule type" value="Genomic_DNA"/>
</dbReference>
<keyword evidence="3" id="KW-1185">Reference proteome</keyword>
<dbReference type="GeneID" id="83630161"/>
<organism evidence="2 3">
    <name type="scientific">Mycobacterium kiyosense</name>
    <dbReference type="NCBI Taxonomy" id="2871094"/>
    <lineage>
        <taxon>Bacteria</taxon>
        <taxon>Bacillati</taxon>
        <taxon>Actinomycetota</taxon>
        <taxon>Actinomycetes</taxon>
        <taxon>Mycobacteriales</taxon>
        <taxon>Mycobacteriaceae</taxon>
        <taxon>Mycobacterium</taxon>
    </lineage>
</organism>
<reference evidence="2" key="1">
    <citation type="submission" date="2022-08" db="EMBL/GenBank/DDBJ databases">
        <title>Mycobacterium kiyosense sp. nov., scotochromogenic slow-glowing species isolated from respiratory specimens.</title>
        <authorList>
            <person name="Fukano H."/>
            <person name="Kazumi Y."/>
            <person name="Sakagami N."/>
            <person name="Ato M."/>
            <person name="Mitarai S."/>
            <person name="Hoshino Y."/>
        </authorList>
    </citation>
    <scope>NUCLEOTIDE SEQUENCE</scope>
    <source>
        <strain evidence="2">1413</strain>
        <strain evidence="1">SRL2020-028</strain>
    </source>
</reference>
<dbReference type="AlphaFoldDB" id="A0A9P3UZ45"/>
<proteinExistence type="predicted"/>
<protein>
    <submittedName>
        <fullName evidence="2">Uncharacterized protein</fullName>
    </submittedName>
</protein>